<keyword evidence="2" id="KW-1185">Reference proteome</keyword>
<protein>
    <submittedName>
        <fullName evidence="1">Uncharacterized protein</fullName>
    </submittedName>
</protein>
<accession>A0ACC1BWM6</accession>
<reference evidence="2" key="1">
    <citation type="journal article" date="2023" name="G3 (Bethesda)">
        <title>Genome assembly and association tests identify interacting loci associated with vigor, precocity, and sex in interspecific pistachio rootstocks.</title>
        <authorList>
            <person name="Palmer W."/>
            <person name="Jacygrad E."/>
            <person name="Sagayaradj S."/>
            <person name="Cavanaugh K."/>
            <person name="Han R."/>
            <person name="Bertier L."/>
            <person name="Beede B."/>
            <person name="Kafkas S."/>
            <person name="Golino D."/>
            <person name="Preece J."/>
            <person name="Michelmore R."/>
        </authorList>
    </citation>
    <scope>NUCLEOTIDE SEQUENCE [LARGE SCALE GENOMIC DNA]</scope>
</reference>
<dbReference type="EMBL" id="CM047899">
    <property type="protein sequence ID" value="KAJ0103332.1"/>
    <property type="molecule type" value="Genomic_DNA"/>
</dbReference>
<sequence>MIVKMIQEQMGVMRAGCYIFLVVLLCGSLMVTSEYMTTSEEMFLSRLVNPETGEVDNVMIAISSFCYDASLGTGKHALESWIIVLPVFLCLHTITPSAELLWISCREHLIHLEEVVEDLNLCLPEEKPGSTNEMKSTSQPLTKGNIQKLENCAASLLEANSFTMYKKGQAFVSCRNWALNHVGELLKPLPMPQAHPLPLALPLPLAPAPAPAPLAPGPMPSLVSKPSPPPPSSSTAFFPVDSSPPPAIVTAAVTFFLAALLFFCCRRLRNGGDRRNDERPLLSVSMSDYSVGNSIKGEKLGHQSLDGKFAALEAIGGTTKSSADSLDTSSNINGRVLPPLKPPPGRPDATPLGMPALKPPPGRAEPLPPEPPASLRPPAPPRPPPPIKSSESTGPLPLNQHHLLHHLWLLV</sequence>
<proteinExistence type="predicted"/>
<evidence type="ECO:0000313" key="2">
    <source>
        <dbReference type="Proteomes" id="UP001164250"/>
    </source>
</evidence>
<evidence type="ECO:0000313" key="1">
    <source>
        <dbReference type="EMBL" id="KAJ0103332.1"/>
    </source>
</evidence>
<organism evidence="1 2">
    <name type="scientific">Pistacia atlantica</name>
    <dbReference type="NCBI Taxonomy" id="434234"/>
    <lineage>
        <taxon>Eukaryota</taxon>
        <taxon>Viridiplantae</taxon>
        <taxon>Streptophyta</taxon>
        <taxon>Embryophyta</taxon>
        <taxon>Tracheophyta</taxon>
        <taxon>Spermatophyta</taxon>
        <taxon>Magnoliopsida</taxon>
        <taxon>eudicotyledons</taxon>
        <taxon>Gunneridae</taxon>
        <taxon>Pentapetalae</taxon>
        <taxon>rosids</taxon>
        <taxon>malvids</taxon>
        <taxon>Sapindales</taxon>
        <taxon>Anacardiaceae</taxon>
        <taxon>Pistacia</taxon>
    </lineage>
</organism>
<comment type="caution">
    <text evidence="1">The sequence shown here is derived from an EMBL/GenBank/DDBJ whole genome shotgun (WGS) entry which is preliminary data.</text>
</comment>
<gene>
    <name evidence="1" type="ORF">Patl1_04394</name>
</gene>
<name>A0ACC1BWM6_9ROSI</name>
<dbReference type="Proteomes" id="UP001164250">
    <property type="component" value="Chromosome 3"/>
</dbReference>